<dbReference type="EMBL" id="JASSZA010000023">
    <property type="protein sequence ID" value="KAK2083530.1"/>
    <property type="molecule type" value="Genomic_DNA"/>
</dbReference>
<feature type="compositionally biased region" description="Basic and acidic residues" evidence="1">
    <location>
        <begin position="1"/>
        <end position="13"/>
    </location>
</feature>
<evidence type="ECO:0000313" key="2">
    <source>
        <dbReference type="EMBL" id="KAK2083530.1"/>
    </source>
</evidence>
<evidence type="ECO:0000313" key="3">
    <source>
        <dbReference type="EMBL" id="KAK2083537.1"/>
    </source>
</evidence>
<proteinExistence type="predicted"/>
<gene>
    <name evidence="2" type="ORF">P7K49_038766</name>
    <name evidence="3" type="ORF">P7K49_038773</name>
</gene>
<evidence type="ECO:0000313" key="4">
    <source>
        <dbReference type="Proteomes" id="UP001266305"/>
    </source>
</evidence>
<accession>A0ABQ9TFL0</accession>
<evidence type="ECO:0000256" key="1">
    <source>
        <dbReference type="SAM" id="MobiDB-lite"/>
    </source>
</evidence>
<organism evidence="3 4">
    <name type="scientific">Saguinus oedipus</name>
    <name type="common">Cotton-top tamarin</name>
    <name type="synonym">Oedipomidas oedipus</name>
    <dbReference type="NCBI Taxonomy" id="9490"/>
    <lineage>
        <taxon>Eukaryota</taxon>
        <taxon>Metazoa</taxon>
        <taxon>Chordata</taxon>
        <taxon>Craniata</taxon>
        <taxon>Vertebrata</taxon>
        <taxon>Euteleostomi</taxon>
        <taxon>Mammalia</taxon>
        <taxon>Eutheria</taxon>
        <taxon>Euarchontoglires</taxon>
        <taxon>Primates</taxon>
        <taxon>Haplorrhini</taxon>
        <taxon>Platyrrhini</taxon>
        <taxon>Cebidae</taxon>
        <taxon>Callitrichinae</taxon>
        <taxon>Saguinus</taxon>
    </lineage>
</organism>
<keyword evidence="4" id="KW-1185">Reference proteome</keyword>
<sequence>GVPTPERRPEVIRYDPSGQAWTPTPSPPRPPRSGGGAAPIHPSTLPYPSGTPVLSGTYRPHNSSAPPPDSRPYTHPLSRTPVVPLFSPAPTDLITPVPHGQTPAPSTRLPSPPGPIQVPGCDATDLPIGVGGKEARPFEGPAAGTDRLAERSGRGSLRRQ</sequence>
<name>A0ABQ9TFL0_SAGOE</name>
<protein>
    <submittedName>
        <fullName evidence="3">Uncharacterized protein</fullName>
    </submittedName>
</protein>
<dbReference type="Proteomes" id="UP001266305">
    <property type="component" value="Unassembled WGS sequence"/>
</dbReference>
<feature type="non-terminal residue" evidence="3">
    <location>
        <position position="160"/>
    </location>
</feature>
<comment type="caution">
    <text evidence="3">The sequence shown here is derived from an EMBL/GenBank/DDBJ whole genome shotgun (WGS) entry which is preliminary data.</text>
</comment>
<feature type="non-terminal residue" evidence="3">
    <location>
        <position position="1"/>
    </location>
</feature>
<feature type="region of interest" description="Disordered" evidence="1">
    <location>
        <begin position="1"/>
        <end position="160"/>
    </location>
</feature>
<dbReference type="EMBL" id="JASSZA010000023">
    <property type="protein sequence ID" value="KAK2083537.1"/>
    <property type="molecule type" value="Genomic_DNA"/>
</dbReference>
<reference evidence="3 4" key="1">
    <citation type="submission" date="2023-05" db="EMBL/GenBank/DDBJ databases">
        <title>B98-5 Cell Line De Novo Hybrid Assembly: An Optical Mapping Approach.</title>
        <authorList>
            <person name="Kananen K."/>
            <person name="Auerbach J.A."/>
            <person name="Kautto E."/>
            <person name="Blachly J.S."/>
        </authorList>
    </citation>
    <scope>NUCLEOTIDE SEQUENCE [LARGE SCALE GENOMIC DNA]</scope>
    <source>
        <strain evidence="3">B95-8</strain>
        <tissue evidence="3">Cell line</tissue>
    </source>
</reference>